<dbReference type="AlphaFoldDB" id="A0A9P4U3H9"/>
<reference evidence="2" key="1">
    <citation type="journal article" date="2020" name="Stud. Mycol.">
        <title>101 Dothideomycetes genomes: a test case for predicting lifestyles and emergence of pathogens.</title>
        <authorList>
            <person name="Haridas S."/>
            <person name="Albert R."/>
            <person name="Binder M."/>
            <person name="Bloem J."/>
            <person name="Labutti K."/>
            <person name="Salamov A."/>
            <person name="Andreopoulos B."/>
            <person name="Baker S."/>
            <person name="Barry K."/>
            <person name="Bills G."/>
            <person name="Bluhm B."/>
            <person name="Cannon C."/>
            <person name="Castanera R."/>
            <person name="Culley D."/>
            <person name="Daum C."/>
            <person name="Ezra D."/>
            <person name="Gonzalez J."/>
            <person name="Henrissat B."/>
            <person name="Kuo A."/>
            <person name="Liang C."/>
            <person name="Lipzen A."/>
            <person name="Lutzoni F."/>
            <person name="Magnuson J."/>
            <person name="Mondo S."/>
            <person name="Nolan M."/>
            <person name="Ohm R."/>
            <person name="Pangilinan J."/>
            <person name="Park H.-J."/>
            <person name="Ramirez L."/>
            <person name="Alfaro M."/>
            <person name="Sun H."/>
            <person name="Tritt A."/>
            <person name="Yoshinaga Y."/>
            <person name="Zwiers L.-H."/>
            <person name="Turgeon B."/>
            <person name="Goodwin S."/>
            <person name="Spatafora J."/>
            <person name="Crous P."/>
            <person name="Grigoriev I."/>
        </authorList>
    </citation>
    <scope>NUCLEOTIDE SEQUENCE</scope>
    <source>
        <strain evidence="2">CBS 130266</strain>
    </source>
</reference>
<dbReference type="EMBL" id="MU007014">
    <property type="protein sequence ID" value="KAF2435038.1"/>
    <property type="molecule type" value="Genomic_DNA"/>
</dbReference>
<dbReference type="OrthoDB" id="3907744at2759"/>
<accession>A0A9P4U3H9</accession>
<evidence type="ECO:0000313" key="3">
    <source>
        <dbReference type="Proteomes" id="UP000800235"/>
    </source>
</evidence>
<comment type="caution">
    <text evidence="2">The sequence shown here is derived from an EMBL/GenBank/DDBJ whole genome shotgun (WGS) entry which is preliminary data.</text>
</comment>
<gene>
    <name evidence="2" type="ORF">EJ08DRAFT_692937</name>
</gene>
<organism evidence="2 3">
    <name type="scientific">Tothia fuscella</name>
    <dbReference type="NCBI Taxonomy" id="1048955"/>
    <lineage>
        <taxon>Eukaryota</taxon>
        <taxon>Fungi</taxon>
        <taxon>Dikarya</taxon>
        <taxon>Ascomycota</taxon>
        <taxon>Pezizomycotina</taxon>
        <taxon>Dothideomycetes</taxon>
        <taxon>Pleosporomycetidae</taxon>
        <taxon>Venturiales</taxon>
        <taxon>Cylindrosympodiaceae</taxon>
        <taxon>Tothia</taxon>
    </lineage>
</organism>
<evidence type="ECO:0008006" key="4">
    <source>
        <dbReference type="Google" id="ProtNLM"/>
    </source>
</evidence>
<protein>
    <recommendedName>
        <fullName evidence="4">F-box domain-containing protein</fullName>
    </recommendedName>
</protein>
<feature type="region of interest" description="Disordered" evidence="1">
    <location>
        <begin position="1"/>
        <end position="48"/>
    </location>
</feature>
<name>A0A9P4U3H9_9PEZI</name>
<feature type="compositionally biased region" description="Basic residues" evidence="1">
    <location>
        <begin position="1"/>
        <end position="15"/>
    </location>
</feature>
<proteinExistence type="predicted"/>
<keyword evidence="3" id="KW-1185">Reference proteome</keyword>
<sequence length="201" mass="22810">MKRKRISGGKAKSRQSKRDANEQSTTHGKISKRSKMKSNDDISQTPKPASLLGLPKELGLQILGYLLPDLTNIPYRHPVQRFESFRWRSKGPGYPQMSLEEKSSSEYVSFRKDGAGCWPRVLCVNSMIRDECLDVMHKSKIFDLEIESDIVGFGSGEAHGTMCELSNVTLFLQEALPPKMEAIRVTVGKHDRDLERDWSRI</sequence>
<evidence type="ECO:0000256" key="1">
    <source>
        <dbReference type="SAM" id="MobiDB-lite"/>
    </source>
</evidence>
<dbReference type="Proteomes" id="UP000800235">
    <property type="component" value="Unassembled WGS sequence"/>
</dbReference>
<evidence type="ECO:0000313" key="2">
    <source>
        <dbReference type="EMBL" id="KAF2435038.1"/>
    </source>
</evidence>